<evidence type="ECO:0000313" key="2">
    <source>
        <dbReference type="Proteomes" id="UP001253595"/>
    </source>
</evidence>
<sequence>MSLFVRFANLRGSQAIHGVDGVPTIGRVEGGKISIFKLEHVWVEAYV</sequence>
<proteinExistence type="predicted"/>
<name>A0ABU1UTY2_9GAMM</name>
<reference evidence="1 2" key="1">
    <citation type="submission" date="2023-07" db="EMBL/GenBank/DDBJ databases">
        <title>Sorghum-associated microbial communities from plants grown in Nebraska, USA.</title>
        <authorList>
            <person name="Schachtman D."/>
        </authorList>
    </citation>
    <scope>NUCLEOTIDE SEQUENCE [LARGE SCALE GENOMIC DNA]</scope>
    <source>
        <strain evidence="1 2">BE190</strain>
    </source>
</reference>
<dbReference type="Proteomes" id="UP001253595">
    <property type="component" value="Unassembled WGS sequence"/>
</dbReference>
<gene>
    <name evidence="1" type="ORF">J2X05_000639</name>
</gene>
<protein>
    <submittedName>
        <fullName evidence="1">Uncharacterized protein</fullName>
    </submittedName>
</protein>
<dbReference type="RefSeq" id="WP_310068523.1">
    <property type="nucleotide sequence ID" value="NZ_JAVDVX010000001.1"/>
</dbReference>
<keyword evidence="2" id="KW-1185">Reference proteome</keyword>
<accession>A0ABU1UTY2</accession>
<dbReference type="EMBL" id="JAVDVX010000001">
    <property type="protein sequence ID" value="MDR7088636.1"/>
    <property type="molecule type" value="Genomic_DNA"/>
</dbReference>
<organism evidence="1 2">
    <name type="scientific">Cellvibrio fibrivorans</name>
    <dbReference type="NCBI Taxonomy" id="126350"/>
    <lineage>
        <taxon>Bacteria</taxon>
        <taxon>Pseudomonadati</taxon>
        <taxon>Pseudomonadota</taxon>
        <taxon>Gammaproteobacteria</taxon>
        <taxon>Cellvibrionales</taxon>
        <taxon>Cellvibrionaceae</taxon>
        <taxon>Cellvibrio</taxon>
    </lineage>
</organism>
<comment type="caution">
    <text evidence="1">The sequence shown here is derived from an EMBL/GenBank/DDBJ whole genome shotgun (WGS) entry which is preliminary data.</text>
</comment>
<evidence type="ECO:0000313" key="1">
    <source>
        <dbReference type="EMBL" id="MDR7088636.1"/>
    </source>
</evidence>